<sequence length="157" mass="17358">MATKKPYAAETSVPVTKSRDDIEKLLVENGSEDIAFGNIRGFIVVAFSAHERQVRFTVPMPDVESPEITRTPSGAIRTSKAELTRVYDQAVRQRWRALFITIKSKFVSIDSHVASWEQEFGHAIVLPDGRTVMEATLPAIERAYATGTVPPLLGITS</sequence>
<name>A0ABN6YB10_9MICO</name>
<geneLocation type="plasmid" evidence="1 2">
    <name>pNBRC108728a</name>
</geneLocation>
<accession>A0ABN6YB10</accession>
<evidence type="ECO:0000313" key="1">
    <source>
        <dbReference type="EMBL" id="BDZ52718.1"/>
    </source>
</evidence>
<protein>
    <submittedName>
        <fullName evidence="1">Uncharacterized protein</fullName>
    </submittedName>
</protein>
<organism evidence="1 2">
    <name type="scientific">Frondihabitans sucicola</name>
    <dbReference type="NCBI Taxonomy" id="1268041"/>
    <lineage>
        <taxon>Bacteria</taxon>
        <taxon>Bacillati</taxon>
        <taxon>Actinomycetota</taxon>
        <taxon>Actinomycetes</taxon>
        <taxon>Micrococcales</taxon>
        <taxon>Microbacteriaceae</taxon>
        <taxon>Frondihabitans</taxon>
    </lineage>
</organism>
<evidence type="ECO:0000313" key="2">
    <source>
        <dbReference type="Proteomes" id="UP001321486"/>
    </source>
</evidence>
<dbReference type="Proteomes" id="UP001321486">
    <property type="component" value="Plasmid pNBRC108728a"/>
</dbReference>
<keyword evidence="2" id="KW-1185">Reference proteome</keyword>
<dbReference type="EMBL" id="AP027733">
    <property type="protein sequence ID" value="BDZ52718.1"/>
    <property type="molecule type" value="Genomic_DNA"/>
</dbReference>
<reference evidence="2" key="1">
    <citation type="journal article" date="2019" name="Int. J. Syst. Evol. Microbiol.">
        <title>The Global Catalogue of Microorganisms (GCM) 10K type strain sequencing project: providing services to taxonomists for standard genome sequencing and annotation.</title>
        <authorList>
            <consortium name="The Broad Institute Genomics Platform"/>
            <consortium name="The Broad Institute Genome Sequencing Center for Infectious Disease"/>
            <person name="Wu L."/>
            <person name="Ma J."/>
        </authorList>
    </citation>
    <scope>NUCLEOTIDE SEQUENCE [LARGE SCALE GENOMIC DNA]</scope>
    <source>
        <strain evidence="2">NBRC 108728</strain>
    </source>
</reference>
<proteinExistence type="predicted"/>
<keyword evidence="1" id="KW-0614">Plasmid</keyword>
<gene>
    <name evidence="1" type="ORF">GCM10025867_49590</name>
</gene>
<dbReference type="RefSeq" id="WP_286346999.1">
    <property type="nucleotide sequence ID" value="NZ_AP027733.1"/>
</dbReference>